<dbReference type="EMBL" id="OIVN01000961">
    <property type="protein sequence ID" value="SPC87966.1"/>
    <property type="molecule type" value="Genomic_DNA"/>
</dbReference>
<name>A0A2N9FAQ1_FAGSY</name>
<keyword evidence="3" id="KW-0472">Membrane</keyword>
<feature type="region of interest" description="Disordered" evidence="2">
    <location>
        <begin position="415"/>
        <end position="453"/>
    </location>
</feature>
<evidence type="ECO:0000256" key="2">
    <source>
        <dbReference type="SAM" id="MobiDB-lite"/>
    </source>
</evidence>
<keyword evidence="3" id="KW-1133">Transmembrane helix</keyword>
<dbReference type="AlphaFoldDB" id="A0A2N9FAQ1"/>
<organism evidence="4">
    <name type="scientific">Fagus sylvatica</name>
    <name type="common">Beechnut</name>
    <dbReference type="NCBI Taxonomy" id="28930"/>
    <lineage>
        <taxon>Eukaryota</taxon>
        <taxon>Viridiplantae</taxon>
        <taxon>Streptophyta</taxon>
        <taxon>Embryophyta</taxon>
        <taxon>Tracheophyta</taxon>
        <taxon>Spermatophyta</taxon>
        <taxon>Magnoliopsida</taxon>
        <taxon>eudicotyledons</taxon>
        <taxon>Gunneridae</taxon>
        <taxon>Pentapetalae</taxon>
        <taxon>rosids</taxon>
        <taxon>fabids</taxon>
        <taxon>Fagales</taxon>
        <taxon>Fagaceae</taxon>
        <taxon>Fagus</taxon>
    </lineage>
</organism>
<keyword evidence="1" id="KW-0175">Coiled coil</keyword>
<reference evidence="4" key="1">
    <citation type="submission" date="2018-02" db="EMBL/GenBank/DDBJ databases">
        <authorList>
            <person name="Cohen D.B."/>
            <person name="Kent A.D."/>
        </authorList>
    </citation>
    <scope>NUCLEOTIDE SEQUENCE</scope>
</reference>
<accession>A0A2N9FAQ1</accession>
<keyword evidence="3" id="KW-0812">Transmembrane</keyword>
<feature type="transmembrane region" description="Helical" evidence="3">
    <location>
        <begin position="80"/>
        <end position="102"/>
    </location>
</feature>
<proteinExistence type="predicted"/>
<evidence type="ECO:0000256" key="1">
    <source>
        <dbReference type="SAM" id="Coils"/>
    </source>
</evidence>
<evidence type="ECO:0000313" key="4">
    <source>
        <dbReference type="EMBL" id="SPC87966.1"/>
    </source>
</evidence>
<feature type="region of interest" description="Disordered" evidence="2">
    <location>
        <begin position="240"/>
        <end position="286"/>
    </location>
</feature>
<evidence type="ECO:0000256" key="3">
    <source>
        <dbReference type="SAM" id="Phobius"/>
    </source>
</evidence>
<feature type="transmembrane region" description="Helical" evidence="3">
    <location>
        <begin position="122"/>
        <end position="142"/>
    </location>
</feature>
<feature type="coiled-coil region" evidence="1">
    <location>
        <begin position="361"/>
        <end position="395"/>
    </location>
</feature>
<protein>
    <submittedName>
        <fullName evidence="4">Uncharacterized protein</fullName>
    </submittedName>
</protein>
<sequence>MNSTGLSRDGRLEVCARQGSLMPHPPHLMHLGCREYPLSAFKSLDAYAPFLVDLPMPQRESTLVLEKPTSMFNTKRVTGAPILVISALIAFVASVSVLVLRSAPYVDRLLKCSFVVSRLTPLYKLASSPFFGFYFLLSYYLYFRLTIALKLLFCSLRYHTNLGAWHYPNHRCPTEDRRPAEKRKKPKKHLTNFAALQIVYNSEDLAAARANIENQATPAHDIQHMSGINIKNLLPPPRVQVEASGSTLPGDIRKRKRKGSSKGETSRPEPQVNLEVPRTEAPQSGVDDLSPAIQPGIELDLSVPNKGPGPSKEPAPLWAPFFLVYGDPVRSDATVLRTGGTGSNTASALSEVACLLADMAREKLEESLRTALEANSQAEERIKALEAEMAEREKAAFDRGRALFAWPETKEIPLLPPRENLPYPDVQIGVPEEEVQEPLPQPLEEGNDVPPSD</sequence>
<gene>
    <name evidence="4" type="ORF">FSB_LOCUS15848</name>
</gene>